<comment type="caution">
    <text evidence="1">The sequence shown here is derived from an EMBL/GenBank/DDBJ whole genome shotgun (WGS) entry which is preliminary data.</text>
</comment>
<protein>
    <submittedName>
        <fullName evidence="1">Uncharacterized protein</fullName>
    </submittedName>
</protein>
<dbReference type="AlphaFoldDB" id="A0A645DMG9"/>
<gene>
    <name evidence="1" type="ORF">SDC9_137618</name>
</gene>
<evidence type="ECO:0000313" key="1">
    <source>
        <dbReference type="EMBL" id="MPM90497.1"/>
    </source>
</evidence>
<accession>A0A645DMG9</accession>
<sequence length="99" mass="10792">MIRIAPGVIGQLFQVGLPVLRSGAGGWFGHQRLQALFGRWIALVVEAVELERLVDIGDIGLGRGHARIVGAVQHIGHDKRCQHANDDQHHHQLDQGEAA</sequence>
<organism evidence="1">
    <name type="scientific">bioreactor metagenome</name>
    <dbReference type="NCBI Taxonomy" id="1076179"/>
    <lineage>
        <taxon>unclassified sequences</taxon>
        <taxon>metagenomes</taxon>
        <taxon>ecological metagenomes</taxon>
    </lineage>
</organism>
<name>A0A645DMG9_9ZZZZ</name>
<reference evidence="1" key="1">
    <citation type="submission" date="2019-08" db="EMBL/GenBank/DDBJ databases">
        <authorList>
            <person name="Kucharzyk K."/>
            <person name="Murdoch R.W."/>
            <person name="Higgins S."/>
            <person name="Loffler F."/>
        </authorList>
    </citation>
    <scope>NUCLEOTIDE SEQUENCE</scope>
</reference>
<proteinExistence type="predicted"/>
<dbReference type="EMBL" id="VSSQ01037729">
    <property type="protein sequence ID" value="MPM90497.1"/>
    <property type="molecule type" value="Genomic_DNA"/>
</dbReference>